<evidence type="ECO:0000313" key="3">
    <source>
        <dbReference type="Proteomes" id="UP001596395"/>
    </source>
</evidence>
<protein>
    <submittedName>
        <fullName evidence="2">Uncharacterized protein</fullName>
    </submittedName>
</protein>
<evidence type="ECO:0000256" key="1">
    <source>
        <dbReference type="SAM" id="Phobius"/>
    </source>
</evidence>
<accession>A0ABD5VNA9</accession>
<feature type="transmembrane region" description="Helical" evidence="1">
    <location>
        <begin position="39"/>
        <end position="56"/>
    </location>
</feature>
<dbReference type="AlphaFoldDB" id="A0ABD5VNA9"/>
<keyword evidence="1" id="KW-0812">Transmembrane</keyword>
<dbReference type="Proteomes" id="UP001596395">
    <property type="component" value="Unassembled WGS sequence"/>
</dbReference>
<feature type="transmembrane region" description="Helical" evidence="1">
    <location>
        <begin position="68"/>
        <end position="86"/>
    </location>
</feature>
<name>A0ABD5VNA9_9EURY</name>
<keyword evidence="1" id="KW-1133">Transmembrane helix</keyword>
<keyword evidence="3" id="KW-1185">Reference proteome</keyword>
<keyword evidence="1" id="KW-0472">Membrane</keyword>
<organism evidence="2 3">
    <name type="scientific">Halorubellus litoreus</name>
    <dbReference type="NCBI Taxonomy" id="755308"/>
    <lineage>
        <taxon>Archaea</taxon>
        <taxon>Methanobacteriati</taxon>
        <taxon>Methanobacteriota</taxon>
        <taxon>Stenosarchaea group</taxon>
        <taxon>Halobacteria</taxon>
        <taxon>Halobacteriales</taxon>
        <taxon>Halorubellaceae</taxon>
        <taxon>Halorubellus</taxon>
    </lineage>
</organism>
<reference evidence="2 3" key="1">
    <citation type="journal article" date="2019" name="Int. J. Syst. Evol. Microbiol.">
        <title>The Global Catalogue of Microorganisms (GCM) 10K type strain sequencing project: providing services to taxonomists for standard genome sequencing and annotation.</title>
        <authorList>
            <consortium name="The Broad Institute Genomics Platform"/>
            <consortium name="The Broad Institute Genome Sequencing Center for Infectious Disease"/>
            <person name="Wu L."/>
            <person name="Ma J."/>
        </authorList>
    </citation>
    <scope>NUCLEOTIDE SEQUENCE [LARGE SCALE GENOMIC DNA]</scope>
    <source>
        <strain evidence="2 3">GX26</strain>
    </source>
</reference>
<gene>
    <name evidence="2" type="ORF">ACFQGB_17640</name>
</gene>
<feature type="transmembrane region" description="Helical" evidence="1">
    <location>
        <begin position="15"/>
        <end position="32"/>
    </location>
</feature>
<proteinExistence type="predicted"/>
<comment type="caution">
    <text evidence="2">The sequence shown here is derived from an EMBL/GenBank/DDBJ whole genome shotgun (WGS) entry which is preliminary data.</text>
</comment>
<dbReference type="EMBL" id="JBHSXN010000003">
    <property type="protein sequence ID" value="MFC6954692.1"/>
    <property type="molecule type" value="Genomic_DNA"/>
</dbReference>
<evidence type="ECO:0000313" key="2">
    <source>
        <dbReference type="EMBL" id="MFC6954692.1"/>
    </source>
</evidence>
<dbReference type="RefSeq" id="WP_336351628.1">
    <property type="nucleotide sequence ID" value="NZ_JAZAQL010000003.1"/>
</dbReference>
<sequence>MRVHDSAELLARYRLWVYVTALAFILALRAVVGPSTARSVVVAVVVLGMVAAYTAHRYSEAPDPNPSVLILAGAGVGVVTGLALALTGTRTGLLFVGGGLLLVNRGVNGVVTG</sequence>